<comment type="catalytic activity">
    <reaction evidence="12">
        <text>oxaloacetate + H(+) = pyruvate + CO2</text>
        <dbReference type="Rhea" id="RHEA:15641"/>
        <dbReference type="ChEBI" id="CHEBI:15361"/>
        <dbReference type="ChEBI" id="CHEBI:15378"/>
        <dbReference type="ChEBI" id="CHEBI:16452"/>
        <dbReference type="ChEBI" id="CHEBI:16526"/>
        <dbReference type="EC" id="4.1.1.112"/>
    </reaction>
</comment>
<dbReference type="GO" id="GO:0008948">
    <property type="term" value="F:oxaloacetate decarboxylase activity"/>
    <property type="evidence" value="ECO:0007669"/>
    <property type="project" value="UniProtKB-EC"/>
</dbReference>
<evidence type="ECO:0000256" key="6">
    <source>
        <dbReference type="ARBA" id="ARBA00012947"/>
    </source>
</evidence>
<proteinExistence type="inferred from homology"/>
<name>A0A3G2R2C8_9FIRM</name>
<dbReference type="Pfam" id="PF03737">
    <property type="entry name" value="RraA-like"/>
    <property type="match status" value="1"/>
</dbReference>
<dbReference type="GO" id="GO:0047443">
    <property type="term" value="F:4-hydroxy-4-methyl-2-oxoglutarate aldolase activity"/>
    <property type="evidence" value="ECO:0007669"/>
    <property type="project" value="UniProtKB-EC"/>
</dbReference>
<evidence type="ECO:0000256" key="13">
    <source>
        <dbReference type="PIRSR" id="PIRSR605493-1"/>
    </source>
</evidence>
<evidence type="ECO:0000256" key="11">
    <source>
        <dbReference type="ARBA" id="ARBA00032305"/>
    </source>
</evidence>
<dbReference type="SUPFAM" id="SSF89562">
    <property type="entry name" value="RraA-like"/>
    <property type="match status" value="1"/>
</dbReference>
<accession>A0A3G2R2C8</accession>
<evidence type="ECO:0000256" key="7">
    <source>
        <dbReference type="ARBA" id="ARBA00016549"/>
    </source>
</evidence>
<evidence type="ECO:0000256" key="12">
    <source>
        <dbReference type="ARBA" id="ARBA00047973"/>
    </source>
</evidence>
<dbReference type="GO" id="GO:0046872">
    <property type="term" value="F:metal ion binding"/>
    <property type="evidence" value="ECO:0007669"/>
    <property type="project" value="UniProtKB-KW"/>
</dbReference>
<dbReference type="EC" id="4.1.1.112" evidence="6"/>
<comment type="cofactor">
    <cofactor evidence="2">
        <name>a divalent metal cation</name>
        <dbReference type="ChEBI" id="CHEBI:60240"/>
    </cofactor>
</comment>
<feature type="binding site" evidence="13">
    <location>
        <position position="34"/>
    </location>
    <ligand>
        <name>Mg(2+)</name>
        <dbReference type="ChEBI" id="CHEBI:18420"/>
    </ligand>
</feature>
<evidence type="ECO:0000313" key="15">
    <source>
        <dbReference type="Proteomes" id="UP000280960"/>
    </source>
</evidence>
<organism evidence="14 15">
    <name type="scientific">Biomaibacter acetigenes</name>
    <dbReference type="NCBI Taxonomy" id="2316383"/>
    <lineage>
        <taxon>Bacteria</taxon>
        <taxon>Bacillati</taxon>
        <taxon>Bacillota</taxon>
        <taxon>Clostridia</taxon>
        <taxon>Thermosediminibacterales</taxon>
        <taxon>Tepidanaerobacteraceae</taxon>
        <taxon>Biomaibacter</taxon>
    </lineage>
</organism>
<dbReference type="PANTHER" id="PTHR33254:SF4">
    <property type="entry name" value="4-HYDROXY-4-METHYL-2-OXOGLUTARATE ALDOLASE 3-RELATED"/>
    <property type="match status" value="1"/>
</dbReference>
<evidence type="ECO:0000256" key="2">
    <source>
        <dbReference type="ARBA" id="ARBA00001968"/>
    </source>
</evidence>
<comment type="subunit">
    <text evidence="4">Homotrimer.</text>
</comment>
<dbReference type="CDD" id="cd16841">
    <property type="entry name" value="RraA_family"/>
    <property type="match status" value="1"/>
</dbReference>
<dbReference type="InterPro" id="IPR036704">
    <property type="entry name" value="RraA/RraA-like_sf"/>
</dbReference>
<evidence type="ECO:0000256" key="10">
    <source>
        <dbReference type="ARBA" id="ARBA00030169"/>
    </source>
</evidence>
<comment type="similarity">
    <text evidence="3">Belongs to the class II aldolase/RraA-like family.</text>
</comment>
<comment type="function">
    <text evidence="8">Catalyzes the aldol cleavage of 4-hydroxy-4-methyl-2-oxoglutarate (HMG) into 2 molecules of pyruvate. Also contains a secondary oxaloacetate (OAA) decarboxylase activity due to the common pyruvate enolate transition state formed following C-C bond cleavage in the retro-aldol and decarboxylation reactions.</text>
</comment>
<dbReference type="EC" id="4.1.3.17" evidence="5"/>
<comment type="catalytic activity">
    <reaction evidence="1">
        <text>4-hydroxy-4-methyl-2-oxoglutarate = 2 pyruvate</text>
        <dbReference type="Rhea" id="RHEA:22748"/>
        <dbReference type="ChEBI" id="CHEBI:15361"/>
        <dbReference type="ChEBI" id="CHEBI:58276"/>
        <dbReference type="EC" id="4.1.3.17"/>
    </reaction>
</comment>
<dbReference type="EMBL" id="CP033169">
    <property type="protein sequence ID" value="AYO29644.1"/>
    <property type="molecule type" value="Genomic_DNA"/>
</dbReference>
<dbReference type="AlphaFoldDB" id="A0A3G2R2C8"/>
<feature type="binding site" evidence="13">
    <location>
        <position position="33"/>
    </location>
    <ligand>
        <name>substrate</name>
    </ligand>
</feature>
<dbReference type="Proteomes" id="UP000280960">
    <property type="component" value="Chromosome"/>
</dbReference>
<protein>
    <recommendedName>
        <fullName evidence="7">Putative 4-hydroxy-4-methyl-2-oxoglutarate aldolase</fullName>
        <ecNumber evidence="6">4.1.1.112</ecNumber>
        <ecNumber evidence="5">4.1.3.17</ecNumber>
    </recommendedName>
    <alternativeName>
        <fullName evidence="11">Oxaloacetate decarboxylase</fullName>
    </alternativeName>
    <alternativeName>
        <fullName evidence="9">Regulator of ribonuclease activity homolog</fullName>
    </alternativeName>
    <alternativeName>
        <fullName evidence="10">RraA-like protein</fullName>
    </alternativeName>
</protein>
<evidence type="ECO:0000256" key="4">
    <source>
        <dbReference type="ARBA" id="ARBA00011233"/>
    </source>
</evidence>
<reference evidence="14 15" key="1">
    <citation type="submission" date="2018-10" db="EMBL/GenBank/DDBJ databases">
        <authorList>
            <person name="Zhang X."/>
        </authorList>
    </citation>
    <scope>NUCLEOTIDE SEQUENCE [LARGE SCALE GENOMIC DNA]</scope>
    <source>
        <strain evidence="14 15">SK-G1</strain>
    </source>
</reference>
<keyword evidence="13" id="KW-0460">Magnesium</keyword>
<evidence type="ECO:0000313" key="14">
    <source>
        <dbReference type="EMBL" id="AYO29644.1"/>
    </source>
</evidence>
<gene>
    <name evidence="14" type="ORF">D2962_02610</name>
</gene>
<keyword evidence="15" id="KW-1185">Reference proteome</keyword>
<sequence length="141" mass="15574">MDPSPIGSFWGDIQTSIHKALGCVGVITNGGVRDLDGVKEIGFRFFAGCVLVSHAYDHIEEINCPVNVGGLTVKPGDLLHADKHGVILIPHEIAPKLAEACRKVQSYEKVIIDGCRNKFDIGLEINELIRLRREMERLRDS</sequence>
<evidence type="ECO:0000256" key="9">
    <source>
        <dbReference type="ARBA" id="ARBA00029596"/>
    </source>
</evidence>
<comment type="cofactor">
    <cofactor evidence="13">
        <name>Mg(2+)</name>
        <dbReference type="ChEBI" id="CHEBI:18420"/>
    </cofactor>
</comment>
<evidence type="ECO:0000256" key="1">
    <source>
        <dbReference type="ARBA" id="ARBA00001342"/>
    </source>
</evidence>
<dbReference type="KEGG" id="bacg:D2962_02610"/>
<dbReference type="PANTHER" id="PTHR33254">
    <property type="entry name" value="4-HYDROXY-4-METHYL-2-OXOGLUTARATE ALDOLASE 3-RELATED"/>
    <property type="match status" value="1"/>
</dbReference>
<keyword evidence="13" id="KW-0479">Metal-binding</keyword>
<dbReference type="Gene3D" id="3.50.30.40">
    <property type="entry name" value="Ribonuclease E inhibitor RraA/RraA-like"/>
    <property type="match status" value="1"/>
</dbReference>
<evidence type="ECO:0000256" key="5">
    <source>
        <dbReference type="ARBA" id="ARBA00012213"/>
    </source>
</evidence>
<evidence type="ECO:0000256" key="8">
    <source>
        <dbReference type="ARBA" id="ARBA00025046"/>
    </source>
</evidence>
<evidence type="ECO:0000256" key="3">
    <source>
        <dbReference type="ARBA" id="ARBA00008621"/>
    </source>
</evidence>
<dbReference type="InterPro" id="IPR005493">
    <property type="entry name" value="RraA/RraA-like"/>
</dbReference>